<gene>
    <name evidence="1" type="ORF">sscle_01g006480</name>
</gene>
<reference evidence="2" key="1">
    <citation type="journal article" date="2017" name="Genome Biol. Evol.">
        <title>The complete genome sequence of the phytopathogenic fungus Sclerotinia sclerotiorum reveals insights into the genome architecture of broad host range pathogens.</title>
        <authorList>
            <person name="Derbyshire M."/>
            <person name="Denton-Giles M."/>
            <person name="Hegedus D."/>
            <person name="Seifbarghy S."/>
            <person name="Rollins J."/>
            <person name="van Kan J."/>
            <person name="Seidl M.F."/>
            <person name="Faino L."/>
            <person name="Mbengue M."/>
            <person name="Navaud O."/>
            <person name="Raffaele S."/>
            <person name="Hammond-Kosack K."/>
            <person name="Heard S."/>
            <person name="Oliver R."/>
        </authorList>
    </citation>
    <scope>NUCLEOTIDE SEQUENCE [LARGE SCALE GENOMIC DNA]</scope>
    <source>
        <strain evidence="2">ATCC 18683 / 1980 / Ss-1</strain>
    </source>
</reference>
<name>A0A1D9PT31_SCLS1</name>
<dbReference type="AlphaFoldDB" id="A0A1D9PT31"/>
<accession>A0A1D9PT31</accession>
<organism evidence="1 2">
    <name type="scientific">Sclerotinia sclerotiorum (strain ATCC 18683 / 1980 / Ss-1)</name>
    <name type="common">White mold</name>
    <name type="synonym">Whetzelinia sclerotiorum</name>
    <dbReference type="NCBI Taxonomy" id="665079"/>
    <lineage>
        <taxon>Eukaryota</taxon>
        <taxon>Fungi</taxon>
        <taxon>Dikarya</taxon>
        <taxon>Ascomycota</taxon>
        <taxon>Pezizomycotina</taxon>
        <taxon>Leotiomycetes</taxon>
        <taxon>Helotiales</taxon>
        <taxon>Sclerotiniaceae</taxon>
        <taxon>Sclerotinia</taxon>
    </lineage>
</organism>
<protein>
    <submittedName>
        <fullName evidence="1">Uncharacterized protein</fullName>
    </submittedName>
</protein>
<evidence type="ECO:0000313" key="1">
    <source>
        <dbReference type="EMBL" id="APA05878.1"/>
    </source>
</evidence>
<dbReference type="VEuPathDB" id="FungiDB:sscle_01g006480"/>
<dbReference type="EMBL" id="CP017814">
    <property type="protein sequence ID" value="APA05878.1"/>
    <property type="molecule type" value="Genomic_DNA"/>
</dbReference>
<proteinExistence type="predicted"/>
<dbReference type="Proteomes" id="UP000177798">
    <property type="component" value="Chromosome 1"/>
</dbReference>
<evidence type="ECO:0000313" key="2">
    <source>
        <dbReference type="Proteomes" id="UP000177798"/>
    </source>
</evidence>
<sequence length="87" mass="9745">MQSEHENGVPKYFKFILTSSIYPSLFASPHITHKTTVREDIVPVPVPVAVAVAMRARVNIVDKHRHQPALQLTLRNSNCNASIEITL</sequence>